<feature type="signal peptide" evidence="1">
    <location>
        <begin position="1"/>
        <end position="23"/>
    </location>
</feature>
<name>A0A368YD74_9BACI</name>
<evidence type="ECO:0000313" key="3">
    <source>
        <dbReference type="Proteomes" id="UP000252585"/>
    </source>
</evidence>
<sequence>MKRKYLIIAIIAISLIFTTAGQATIAGNDADYPTSVTENF</sequence>
<evidence type="ECO:0000256" key="1">
    <source>
        <dbReference type="SAM" id="SignalP"/>
    </source>
</evidence>
<gene>
    <name evidence="2" type="ORF">DFR57_101261</name>
</gene>
<dbReference type="Proteomes" id="UP000252585">
    <property type="component" value="Unassembled WGS sequence"/>
</dbReference>
<reference evidence="2 3" key="1">
    <citation type="submission" date="2018-07" db="EMBL/GenBank/DDBJ databases">
        <title>Genomic Encyclopedia of Type Strains, Phase IV (KMG-IV): sequencing the most valuable type-strain genomes for metagenomic binning, comparative biology and taxonomic classification.</title>
        <authorList>
            <person name="Goeker M."/>
        </authorList>
    </citation>
    <scope>NUCLEOTIDE SEQUENCE [LARGE SCALE GENOMIC DNA]</scope>
    <source>
        <strain evidence="2 3">DSM 27696</strain>
    </source>
</reference>
<comment type="caution">
    <text evidence="2">The sequence shown here is derived from an EMBL/GenBank/DDBJ whole genome shotgun (WGS) entry which is preliminary data.</text>
</comment>
<dbReference type="EMBL" id="QPJJ01000001">
    <property type="protein sequence ID" value="RCW77388.1"/>
    <property type="molecule type" value="Genomic_DNA"/>
</dbReference>
<organism evidence="2 3">
    <name type="scientific">Saliterribacillus persicus</name>
    <dbReference type="NCBI Taxonomy" id="930114"/>
    <lineage>
        <taxon>Bacteria</taxon>
        <taxon>Bacillati</taxon>
        <taxon>Bacillota</taxon>
        <taxon>Bacilli</taxon>
        <taxon>Bacillales</taxon>
        <taxon>Bacillaceae</taxon>
        <taxon>Saliterribacillus</taxon>
    </lineage>
</organism>
<accession>A0A368YD74</accession>
<keyword evidence="1" id="KW-0732">Signal</keyword>
<dbReference type="AlphaFoldDB" id="A0A368YD74"/>
<dbReference type="RefSeq" id="WP_281270448.1">
    <property type="nucleotide sequence ID" value="NZ_QPJJ01000001.1"/>
</dbReference>
<evidence type="ECO:0008006" key="4">
    <source>
        <dbReference type="Google" id="ProtNLM"/>
    </source>
</evidence>
<feature type="chain" id="PRO_5038531856" description="Phr family secreted Rap phosphatase inhibitor" evidence="1">
    <location>
        <begin position="24"/>
        <end position="40"/>
    </location>
</feature>
<proteinExistence type="predicted"/>
<keyword evidence="3" id="KW-1185">Reference proteome</keyword>
<protein>
    <recommendedName>
        <fullName evidence="4">Phr family secreted Rap phosphatase inhibitor</fullName>
    </recommendedName>
</protein>
<evidence type="ECO:0000313" key="2">
    <source>
        <dbReference type="EMBL" id="RCW77388.1"/>
    </source>
</evidence>